<dbReference type="EMBL" id="GISG01200641">
    <property type="protein sequence ID" value="MBA4658448.1"/>
    <property type="molecule type" value="Transcribed_RNA"/>
</dbReference>
<dbReference type="EMBL" id="GISG01200640">
    <property type="protein sequence ID" value="MBA4658447.1"/>
    <property type="molecule type" value="Transcribed_RNA"/>
</dbReference>
<dbReference type="EMBL" id="GISG01200638">
    <property type="protein sequence ID" value="MBA4658445.1"/>
    <property type="molecule type" value="Transcribed_RNA"/>
</dbReference>
<name>A0A7C9ECT9_OPUST</name>
<sequence length="111" mass="12473">MQPIKGGKKCLKSLTLFGSHQLPQLINSISQASIDQNVCPRFPLFWVSPFLSSLSPSLSLSLSISLHFSLTQNNKSFPEPRNFCDGFRCRKFRRLASQSISNNFILSNDPL</sequence>
<protein>
    <submittedName>
        <fullName evidence="1">Uncharacterized protein</fullName>
    </submittedName>
</protein>
<organism evidence="1">
    <name type="scientific">Opuntia streptacantha</name>
    <name type="common">Prickly pear cactus</name>
    <name type="synonym">Opuntia cardona</name>
    <dbReference type="NCBI Taxonomy" id="393608"/>
    <lineage>
        <taxon>Eukaryota</taxon>
        <taxon>Viridiplantae</taxon>
        <taxon>Streptophyta</taxon>
        <taxon>Embryophyta</taxon>
        <taxon>Tracheophyta</taxon>
        <taxon>Spermatophyta</taxon>
        <taxon>Magnoliopsida</taxon>
        <taxon>eudicotyledons</taxon>
        <taxon>Gunneridae</taxon>
        <taxon>Pentapetalae</taxon>
        <taxon>Caryophyllales</taxon>
        <taxon>Cactineae</taxon>
        <taxon>Cactaceae</taxon>
        <taxon>Opuntioideae</taxon>
        <taxon>Opuntia</taxon>
    </lineage>
</organism>
<reference evidence="1" key="2">
    <citation type="submission" date="2020-07" db="EMBL/GenBank/DDBJ databases">
        <authorList>
            <person name="Vera ALvarez R."/>
            <person name="Arias-Moreno D.M."/>
            <person name="Jimenez-Jacinto V."/>
            <person name="Jimenez-Bremont J.F."/>
            <person name="Swaminathan K."/>
            <person name="Moose S.P."/>
            <person name="Guerrero-Gonzalez M.L."/>
            <person name="Marino-Ramirez L."/>
            <person name="Landsman D."/>
            <person name="Rodriguez-Kessler M."/>
            <person name="Delgado-Sanchez P."/>
        </authorList>
    </citation>
    <scope>NUCLEOTIDE SEQUENCE</scope>
    <source>
        <tissue evidence="1">Cladode</tissue>
    </source>
</reference>
<dbReference type="EMBL" id="GISG01200642">
    <property type="protein sequence ID" value="MBA4658449.1"/>
    <property type="molecule type" value="Transcribed_RNA"/>
</dbReference>
<reference evidence="1" key="1">
    <citation type="journal article" date="2013" name="J. Plant Res.">
        <title>Effect of fungi and light on seed germination of three Opuntia species from semiarid lands of central Mexico.</title>
        <authorList>
            <person name="Delgado-Sanchez P."/>
            <person name="Jimenez-Bremont J.F."/>
            <person name="Guerrero-Gonzalez Mde L."/>
            <person name="Flores J."/>
        </authorList>
    </citation>
    <scope>NUCLEOTIDE SEQUENCE</scope>
    <source>
        <tissue evidence="1">Cladode</tissue>
    </source>
</reference>
<proteinExistence type="predicted"/>
<dbReference type="AlphaFoldDB" id="A0A7C9ECT9"/>
<evidence type="ECO:0000313" key="1">
    <source>
        <dbReference type="EMBL" id="MBA4658449.1"/>
    </source>
</evidence>
<accession>A0A7C9ECT9</accession>